<dbReference type="Pfam" id="PF16417">
    <property type="entry name" value="CNOT1_TTP_bind"/>
    <property type="match status" value="1"/>
</dbReference>
<accession>S3BQF6</accession>
<evidence type="ECO:0000256" key="6">
    <source>
        <dbReference type="ARBA" id="ARBA00059181"/>
    </source>
</evidence>
<evidence type="ECO:0000259" key="11">
    <source>
        <dbReference type="Pfam" id="PF16415"/>
    </source>
</evidence>
<keyword evidence="5" id="KW-0539">Nucleus</keyword>
<feature type="compositionally biased region" description="Polar residues" evidence="8">
    <location>
        <begin position="1415"/>
        <end position="1434"/>
    </location>
</feature>
<feature type="domain" description="CCR4-NOT transcription complex subunit 1 CAF1-binding" evidence="11">
    <location>
        <begin position="902"/>
        <end position="1118"/>
    </location>
</feature>
<dbReference type="InterPro" id="IPR024557">
    <property type="entry name" value="CNOT1_dom_4"/>
</dbReference>
<dbReference type="Pfam" id="PF16418">
    <property type="entry name" value="CNOT1_HEAT"/>
    <property type="match status" value="1"/>
</dbReference>
<dbReference type="InterPro" id="IPR032194">
    <property type="entry name" value="CNOT1_HEAT"/>
</dbReference>
<feature type="domain" description="CCR4-NOT transcription complex subunit 1" evidence="10">
    <location>
        <begin position="1193"/>
        <end position="1332"/>
    </location>
</feature>
<dbReference type="OrthoDB" id="1933107at2759"/>
<dbReference type="Proteomes" id="UP000016923">
    <property type="component" value="Unassembled WGS sequence"/>
</dbReference>
<dbReference type="Gene3D" id="1.25.40.180">
    <property type="match status" value="1"/>
</dbReference>
<feature type="region of interest" description="Disordered" evidence="8">
    <location>
        <begin position="1"/>
        <end position="47"/>
    </location>
</feature>
<dbReference type="EMBL" id="KE148167">
    <property type="protein sequence ID" value="EPE03569.1"/>
    <property type="molecule type" value="Genomic_DNA"/>
</dbReference>
<evidence type="ECO:0000259" key="10">
    <source>
        <dbReference type="Pfam" id="PF12842"/>
    </source>
</evidence>
<evidence type="ECO:0000256" key="3">
    <source>
        <dbReference type="ARBA" id="ARBA00023015"/>
    </source>
</evidence>
<dbReference type="OMA" id="IDEYHCY"/>
<feature type="region of interest" description="Disordered" evidence="8">
    <location>
        <begin position="857"/>
        <end position="908"/>
    </location>
</feature>
<evidence type="ECO:0000259" key="12">
    <source>
        <dbReference type="Pfam" id="PF16417"/>
    </source>
</evidence>
<evidence type="ECO:0000256" key="1">
    <source>
        <dbReference type="ARBA" id="ARBA00004123"/>
    </source>
</evidence>
<evidence type="ECO:0000256" key="7">
    <source>
        <dbReference type="ARBA" id="ARBA00074459"/>
    </source>
</evidence>
<comment type="function">
    <text evidence="6">Acts as a component of the CCR4-NOT core complex, which in the nucleus seems to be a general transcription factor, and in the cytoplasm the major mRNA deadenylase involved in mRNA turnover. The NOT protein subcomplex negatively regulates the basal and activated transcription of many genes. Preferentially affects TC-type TATA element-dependent transcription. Could directly or indirectly inhibit component(s) of the general transcription machinery.</text>
</comment>
<feature type="domain" description="CCR4-Not complex component Not1 C-terminal" evidence="9">
    <location>
        <begin position="1834"/>
        <end position="2204"/>
    </location>
</feature>
<dbReference type="GO" id="GO:0000932">
    <property type="term" value="C:P-body"/>
    <property type="evidence" value="ECO:0007669"/>
    <property type="project" value="TreeGrafter"/>
</dbReference>
<dbReference type="Pfam" id="PF12842">
    <property type="entry name" value="DUF3819"/>
    <property type="match status" value="1"/>
</dbReference>
<keyword evidence="2" id="KW-0678">Repressor</keyword>
<keyword evidence="4" id="KW-0804">Transcription</keyword>
<dbReference type="Gene3D" id="1.25.40.800">
    <property type="match status" value="1"/>
</dbReference>
<dbReference type="eggNOG" id="KOG1831">
    <property type="taxonomic scope" value="Eukaryota"/>
</dbReference>
<evidence type="ECO:0000313" key="14">
    <source>
        <dbReference type="EMBL" id="EPE03569.1"/>
    </source>
</evidence>
<dbReference type="PANTHER" id="PTHR13162:SF8">
    <property type="entry name" value="CCR4-NOT TRANSCRIPTION COMPLEX SUBUNIT 1"/>
    <property type="match status" value="1"/>
</dbReference>
<keyword evidence="15" id="KW-1185">Reference proteome</keyword>
<evidence type="ECO:0000256" key="2">
    <source>
        <dbReference type="ARBA" id="ARBA00022491"/>
    </source>
</evidence>
<proteinExistence type="predicted"/>
<dbReference type="Pfam" id="PF16415">
    <property type="entry name" value="CNOT1_CAF1_bind"/>
    <property type="match status" value="1"/>
</dbReference>
<feature type="domain" description="CCR4-NOT transcription complex subunit 1 TTP binding" evidence="12">
    <location>
        <begin position="698"/>
        <end position="841"/>
    </location>
</feature>
<feature type="compositionally biased region" description="Low complexity" evidence="8">
    <location>
        <begin position="38"/>
        <end position="47"/>
    </location>
</feature>
<evidence type="ECO:0000259" key="9">
    <source>
        <dbReference type="Pfam" id="PF04054"/>
    </source>
</evidence>
<evidence type="ECO:0000256" key="4">
    <source>
        <dbReference type="ARBA" id="ARBA00023163"/>
    </source>
</evidence>
<reference evidence="14 15" key="1">
    <citation type="journal article" date="2013" name="BMC Genomics">
        <title>The genome and transcriptome of the pine saprophyte Ophiostoma piceae, and a comparison with the bark beetle-associated pine pathogen Grosmannia clavigera.</title>
        <authorList>
            <person name="Haridas S."/>
            <person name="Wang Y."/>
            <person name="Lim L."/>
            <person name="Massoumi Alamouti S."/>
            <person name="Jackman S."/>
            <person name="Docking R."/>
            <person name="Robertson G."/>
            <person name="Birol I."/>
            <person name="Bohlmann J."/>
            <person name="Breuil C."/>
        </authorList>
    </citation>
    <scope>NUCLEOTIDE SEQUENCE [LARGE SCALE GENOMIC DNA]</scope>
    <source>
        <strain evidence="14 15">UAMH 11346</strain>
    </source>
</reference>
<evidence type="ECO:0000313" key="15">
    <source>
        <dbReference type="Proteomes" id="UP000016923"/>
    </source>
</evidence>
<dbReference type="STRING" id="1262450.S3BQF6"/>
<protein>
    <recommendedName>
        <fullName evidence="7">General negative regulator of transcription subunit 1</fullName>
    </recommendedName>
</protein>
<dbReference type="InterPro" id="IPR007196">
    <property type="entry name" value="CCR4-Not_Not1_C"/>
</dbReference>
<comment type="subcellular location">
    <subcellularLocation>
        <location evidence="1">Nucleus</location>
    </subcellularLocation>
</comment>
<dbReference type="InterPro" id="IPR032191">
    <property type="entry name" value="CNOT1_CAF1_bind"/>
</dbReference>
<dbReference type="GO" id="GO:0005634">
    <property type="term" value="C:nucleus"/>
    <property type="evidence" value="ECO:0007669"/>
    <property type="project" value="UniProtKB-SubCell"/>
</dbReference>
<evidence type="ECO:0000259" key="13">
    <source>
        <dbReference type="Pfam" id="PF16418"/>
    </source>
</evidence>
<dbReference type="PANTHER" id="PTHR13162">
    <property type="entry name" value="CCR4-NOT TRANSCRIPTION COMPLEX"/>
    <property type="match status" value="1"/>
</dbReference>
<dbReference type="InterPro" id="IPR038535">
    <property type="entry name" value="CNOT1_TTP_bind_sf"/>
</dbReference>
<organism evidence="14 15">
    <name type="scientific">Ophiostoma piceae (strain UAMH 11346)</name>
    <name type="common">Sap stain fungus</name>
    <dbReference type="NCBI Taxonomy" id="1262450"/>
    <lineage>
        <taxon>Eukaryota</taxon>
        <taxon>Fungi</taxon>
        <taxon>Dikarya</taxon>
        <taxon>Ascomycota</taxon>
        <taxon>Pezizomycotina</taxon>
        <taxon>Sordariomycetes</taxon>
        <taxon>Sordariomycetidae</taxon>
        <taxon>Ophiostomatales</taxon>
        <taxon>Ophiostomataceae</taxon>
        <taxon>Ophiostoma</taxon>
    </lineage>
</organism>
<dbReference type="Pfam" id="PF04054">
    <property type="entry name" value="Not1"/>
    <property type="match status" value="1"/>
</dbReference>
<dbReference type="CDD" id="cd20710">
    <property type="entry name" value="NOT1_connector"/>
    <property type="match status" value="1"/>
</dbReference>
<dbReference type="HOGENOM" id="CLU_000286_3_1_1"/>
<gene>
    <name evidence="14" type="ORF">F503_06742</name>
</gene>
<dbReference type="Gene3D" id="1.25.40.840">
    <property type="entry name" value="CCR4-NOT transcription complex subunit 1 TTP binding domain"/>
    <property type="match status" value="1"/>
</dbReference>
<feature type="region of interest" description="Disordered" evidence="8">
    <location>
        <begin position="1415"/>
        <end position="1435"/>
    </location>
</feature>
<sequence>MVPPPRAGAFSPSPAQALQSGSSHSPHPPSQTAALSASPVTGSPTGTSSVSKIVITQVFVLLGRIKEENDEPSKQLRKLIDESGMEVFSKYFARLVASSASQIFPGLNRPGGSAGSYQVLTTEMQKISHSPKQARQIAESIELGTEDIFRDFDLSTFMEHFKLDALEKSILALAFKLGSRSDLKTKADAILSTNFPSFGNILARPDGDHADIDPRFVSFIIDRFIQLHPPNFTSAAKSELQFKVSQRYEEQELTPPEVLAALDLMRVLSDRPANALAIAIQKTGPEFTRDEDACANFLQTRQNQQSISEEQVACALTYTTVSQTYIQNPSVFVAALRRVLPATFSWQDVVTRLDQRSARVSPTQFLRLYNALVPIARDDLASLDIQHLWGGNWENPETQLSFLSAFASLSPEQLDATSIPGVQLTFTIDEYADSSPEVRQRATEAAKHPLASLAAISSIFHTALHSTHASTNVEARRLFKTVVVPNIDIFIVSASVVAKPWPDMAIETLTTLFEGFLYKQQPNWDFVFDSLWRKNKEWVIEQLVSAHARQPGELPIIFEHAVKHGWLNELIYLVNGFGLDLVAYAHGQGFVDLTEWAANNVDRKAEFATPLLHFLEIKSALEAARADAPALGQHPANVPMNVRTVAALLAILESYFPTTRPIPQIVDLQRQCIAVYPRLINYGEGFDDIIAANELNGHTLPPEANTKMEEHFKKMYGNEIEVREVVRIMDHYKRSRDPLEQDIFACMINSLFEEYSHFGDYPVEALATTAVLFGGLMSHKLISDLPLKVGLGMILEAIRDHKPEEHMFKFGLQALMQLYPRFREWPGFCRQLLTCKSLQGHEAWKKATDVVREYEEEPSLVPGSIRGGADGLTNGNADDGAGSEQPPFASINVDPIPPTAGYEDPDDDTQGKIQFMLNNVTASTITQMFQEVGPVVEARFLHWFASHLVEERAKMQPNYHQVYLQLVSLFEDRSLWAEILRATYASVSRMLNSEATMQNSTERSHLKNLGGWLGLLTLARDKPIRQRNIAFKQLLIEAHDTKRLIVVIPFVCKVLSQGEQSNVFKPPNPWLMDIIHFLIDLYHNAELKLNLKFEIEVLCQTLSIDHKSIEPSGEILNRVAVEIPTELPPDALESFDSLSLNGLGHAGVGAAGALAAHGLAHSAIPNMANTIPELITSVNVPMVSEMVVTGTRLEEIVRSALVRALQDIIQQVVDRSVAIAAIATQQMIHKDFATEPDENRLRTAAINMAKATAGSLALVTSKEPLRANFSNYLRTLSSDLPQGGLPEGTVIMCVNSNLDLASSVIEKATEERAAFEIEDMIEADLENRRRHRAQRPNDPFLDHAVSRWASAIPNPYKLAPNNPGLNADQMAIYDDFARHPRPAPAATATAAHVASASDATRSLANEVLQDQYSSLPNIPSASETPASAGSSAQLQGYPGIHGANANSSAIGAGLVNGRPAGPSVDVRAVLDRVSKLVHELQRAATEASEEHFSELPRLHPVLDVIDALVQTIIKAQQSAEDFPLFAADQVCPMLFSAEDSLTLESVVHVLETLRKLAGPLLASRISHYFHTQPGTKFLRLPLIAALLPTGLLDWSIIDAAMSGSLKQRKENSVIFFTRLLEQTLMSDSTHILYAELANSLAAAWAWVDEEPNVPGGQEFKATILAPTMASAAQGGPVGPVGARDKSKKDQIEYVFDEWVHLWQRPQLPETIGFIFAEQMRAHGIISTKEGLNEFLAIAIDKSVDRYEFVLQAGASIADAYAAIDSLADLVAAMVQASGDDAESAPEGRSARDSGRVKLIDAVLSLSMLVTNHHFVQRGDLFNQRVFYRFFSMLLNSINNVSEHFTDAERNEILFRFATRFDMLGPNKLEFFTYAWADLIKHRLLMPALLQLPGRDGPAAFTKLLKQLLSYTSGVLKLQQGAVFGRELLRISSKLLAVLQHDFPDYVAANHVEIYQDLPPNVDQLLNVVLSAIPSTIAKPPDAAQPGLRLEQLEEAVVLPVSQYDPEPILTSLGLTSLLSQALESGPTEEVVAHVKYAMGKSETKGGAPSTWGLVPISTNLKVVDAVVLYIGNHAAARAHKGGAIFAPGRADVATLSMLLHELSDEGRYFMVSSMVNQLRYPNAHTVFFGLALLDIFGRDITDPEENEIQEKICRVLFERLFNYWPRPWGLTYVALELVRTPSFYFTELPFIKAQPEIGERFAGLLRA</sequence>
<dbReference type="InterPro" id="IPR040398">
    <property type="entry name" value="Not1"/>
</dbReference>
<dbReference type="InterPro" id="IPR032193">
    <property type="entry name" value="CNOT1_TTP_bind"/>
</dbReference>
<feature type="domain" description="CCR4-NOT transcription complex subunit 1 HEAT repeat" evidence="13">
    <location>
        <begin position="507"/>
        <end position="653"/>
    </location>
</feature>
<keyword evidence="3" id="KW-0805">Transcription regulation</keyword>
<dbReference type="GO" id="GO:0060090">
    <property type="term" value="F:molecular adaptor activity"/>
    <property type="evidence" value="ECO:0007669"/>
    <property type="project" value="TreeGrafter"/>
</dbReference>
<evidence type="ECO:0000256" key="5">
    <source>
        <dbReference type="ARBA" id="ARBA00023242"/>
    </source>
</evidence>
<dbReference type="Gene3D" id="1.25.40.790">
    <property type="match status" value="1"/>
</dbReference>
<evidence type="ECO:0000256" key="8">
    <source>
        <dbReference type="SAM" id="MobiDB-lite"/>
    </source>
</evidence>
<dbReference type="GO" id="GO:0030015">
    <property type="term" value="C:CCR4-NOT core complex"/>
    <property type="evidence" value="ECO:0007669"/>
    <property type="project" value="InterPro"/>
</dbReference>
<dbReference type="FunFam" id="1.25.40.180:FF:000012">
    <property type="entry name" value="Ccr4-Not transcription complex subunit"/>
    <property type="match status" value="1"/>
</dbReference>
<name>S3BQF6_OPHP1</name>
<dbReference type="VEuPathDB" id="FungiDB:F503_06742"/>
<dbReference type="GO" id="GO:0000289">
    <property type="term" value="P:nuclear-transcribed mRNA poly(A) tail shortening"/>
    <property type="evidence" value="ECO:0007669"/>
    <property type="project" value="UniProtKB-ARBA"/>
</dbReference>
<dbReference type="GO" id="GO:0017148">
    <property type="term" value="P:negative regulation of translation"/>
    <property type="evidence" value="ECO:0007669"/>
    <property type="project" value="InterPro"/>
</dbReference>